<dbReference type="AlphaFoldDB" id="G0L5S8"/>
<evidence type="ECO:0000313" key="1">
    <source>
        <dbReference type="EMBL" id="CAZ96459.1"/>
    </source>
</evidence>
<name>G0L5S8_ZOBGA</name>
<dbReference type="Proteomes" id="UP000008898">
    <property type="component" value="Chromosome"/>
</dbReference>
<reference evidence="2" key="1">
    <citation type="submission" date="2009-07" db="EMBL/GenBank/DDBJ databases">
        <title>Complete genome sequence of Zobellia galactanivorans Dsij.</title>
        <authorList>
            <consortium name="Genoscope - CEA"/>
        </authorList>
    </citation>
    <scope>NUCLEOTIDE SEQUENCE [LARGE SCALE GENOMIC DNA]</scope>
    <source>
        <strain evidence="2">DSM 12802 / CCUG 47099 / CIP 106680 / NCIMB 13871 / Dsij</strain>
    </source>
</reference>
<organism evidence="1 2">
    <name type="scientific">Zobellia galactanivorans (strain DSM 12802 / CCUG 47099 / CIP 106680 / NCIMB 13871 / Dsij)</name>
    <dbReference type="NCBI Taxonomy" id="63186"/>
    <lineage>
        <taxon>Bacteria</taxon>
        <taxon>Pseudomonadati</taxon>
        <taxon>Bacteroidota</taxon>
        <taxon>Flavobacteriia</taxon>
        <taxon>Flavobacteriales</taxon>
        <taxon>Flavobacteriaceae</taxon>
        <taxon>Zobellia</taxon>
    </lineage>
</organism>
<accession>G0L5S8</accession>
<reference evidence="1 2" key="2">
    <citation type="journal article" date="2012" name="Environ. Microbiol.">
        <title>Characterization of the first alginolytic operons in a marine bacterium: from their emergence in marine Flavobacteriia to their independent transfers to marine Proteobacteria and human gut Bacteroides.</title>
        <authorList>
            <person name="Thomas F."/>
            <person name="Barbeyron T."/>
            <person name="Tonon T."/>
            <person name="Genicot S."/>
            <person name="Czjzek M."/>
            <person name="Michel G."/>
        </authorList>
    </citation>
    <scope>NUCLEOTIDE SEQUENCE [LARGE SCALE GENOMIC DNA]</scope>
    <source>
        <strain evidence="2">DSM 12802 / CCUG 47099 / CIP 106680 / NCIMB 13871 / Dsij</strain>
    </source>
</reference>
<evidence type="ECO:0000313" key="2">
    <source>
        <dbReference type="Proteomes" id="UP000008898"/>
    </source>
</evidence>
<keyword evidence="2" id="KW-1185">Reference proteome</keyword>
<protein>
    <submittedName>
        <fullName evidence="1">Uncharacterized protein</fullName>
    </submittedName>
</protein>
<proteinExistence type="predicted"/>
<dbReference type="HOGENOM" id="CLU_2637312_0_0_10"/>
<dbReference type="KEGG" id="zga:ZOBELLIA_2304"/>
<sequence>MFLFQFPVSDSAVLKSIGIDKKESSKHIKPTVTIGLSITKPSCRQQPVRTPIANESIRSTKWVVTVETPYNFTLFHY</sequence>
<dbReference type="STRING" id="63186.ZOBELLIA_2304"/>
<gene>
    <name evidence="1" type="ordered locus">zobellia_2304</name>
</gene>
<dbReference type="EMBL" id="FP476056">
    <property type="protein sequence ID" value="CAZ96459.1"/>
    <property type="molecule type" value="Genomic_DNA"/>
</dbReference>